<dbReference type="Proteomes" id="UP000279833">
    <property type="component" value="Unassembled WGS sequence"/>
</dbReference>
<reference evidence="3" key="1">
    <citation type="submission" date="2016-06" db="UniProtKB">
        <authorList>
            <consortium name="WormBaseParasite"/>
        </authorList>
    </citation>
    <scope>IDENTIFICATION</scope>
</reference>
<evidence type="ECO:0000313" key="3">
    <source>
        <dbReference type="WBParaSite" id="SCUD_0000679601-mRNA-1"/>
    </source>
</evidence>
<proteinExistence type="predicted"/>
<dbReference type="WBParaSite" id="SCUD_0000679601-mRNA-1">
    <property type="protein sequence ID" value="SCUD_0000679601-mRNA-1"/>
    <property type="gene ID" value="SCUD_0000679601"/>
</dbReference>
<dbReference type="AlphaFoldDB" id="A0A183JVQ1"/>
<name>A0A183JVQ1_9TREM</name>
<accession>A0A183JVQ1</accession>
<keyword evidence="2" id="KW-1185">Reference proteome</keyword>
<evidence type="ECO:0000313" key="1">
    <source>
        <dbReference type="EMBL" id="VDP07679.1"/>
    </source>
</evidence>
<sequence>MDMNSQQTPFQLSDLNSSSLLKQIESSNIAVSYTC</sequence>
<protein>
    <submittedName>
        <fullName evidence="1 3">Uncharacterized protein</fullName>
    </submittedName>
</protein>
<gene>
    <name evidence="1" type="ORF">SCUD_LOCUS6796</name>
</gene>
<reference evidence="1 2" key="2">
    <citation type="submission" date="2018-11" db="EMBL/GenBank/DDBJ databases">
        <authorList>
            <consortium name="Pathogen Informatics"/>
        </authorList>
    </citation>
    <scope>NUCLEOTIDE SEQUENCE [LARGE SCALE GENOMIC DNA]</scope>
    <source>
        <strain evidence="1">Dakar</strain>
        <strain evidence="2">Dakar, Senegal</strain>
    </source>
</reference>
<organism evidence="3">
    <name type="scientific">Schistosoma curassoni</name>
    <dbReference type="NCBI Taxonomy" id="6186"/>
    <lineage>
        <taxon>Eukaryota</taxon>
        <taxon>Metazoa</taxon>
        <taxon>Spiralia</taxon>
        <taxon>Lophotrochozoa</taxon>
        <taxon>Platyhelminthes</taxon>
        <taxon>Trematoda</taxon>
        <taxon>Digenea</taxon>
        <taxon>Strigeidida</taxon>
        <taxon>Schistosomatoidea</taxon>
        <taxon>Schistosomatidae</taxon>
        <taxon>Schistosoma</taxon>
    </lineage>
</organism>
<evidence type="ECO:0000313" key="2">
    <source>
        <dbReference type="Proteomes" id="UP000279833"/>
    </source>
</evidence>
<dbReference type="EMBL" id="UZAK01017226">
    <property type="protein sequence ID" value="VDP07679.1"/>
    <property type="molecule type" value="Genomic_DNA"/>
</dbReference>